<sequence length="323" mass="36955">MADTFLNNHIKEQEEVREKAGIEIQRQQRQYQIVTAKIEAETSNALQAIEFSSSAQIETINLSTARSKLRTQKLADENEKKAKLEAAQALITVENNQAKISGAIVQYQEQTRTLQENANSARVVTINEENEKRRILQEQTDDEIRKIRERGKQEIASINEISHKRIKKLRRKGTKRGQGKNKTGINCLNNTNNSRFESSQKRVHQDSHLNPNPNVNSNYCDPGIVTNEASNPCRNSVSNNNEEYGCCFAQQQENDEHEINFHSASSENYGSFSTHNFTSMSKDEKLCWCLAWITWTDSRQPENLEPNHTTVVPITNQPIRRTI</sequence>
<dbReference type="AlphaFoldDB" id="A0A226CVS4"/>
<dbReference type="Proteomes" id="UP000198287">
    <property type="component" value="Unassembled WGS sequence"/>
</dbReference>
<organism evidence="2 3">
    <name type="scientific">Folsomia candida</name>
    <name type="common">Springtail</name>
    <dbReference type="NCBI Taxonomy" id="158441"/>
    <lineage>
        <taxon>Eukaryota</taxon>
        <taxon>Metazoa</taxon>
        <taxon>Ecdysozoa</taxon>
        <taxon>Arthropoda</taxon>
        <taxon>Hexapoda</taxon>
        <taxon>Collembola</taxon>
        <taxon>Entomobryomorpha</taxon>
        <taxon>Isotomoidea</taxon>
        <taxon>Isotomidae</taxon>
        <taxon>Proisotominae</taxon>
        <taxon>Folsomia</taxon>
    </lineage>
</organism>
<evidence type="ECO:0000313" key="2">
    <source>
        <dbReference type="EMBL" id="OXA36714.1"/>
    </source>
</evidence>
<keyword evidence="3" id="KW-1185">Reference proteome</keyword>
<protein>
    <submittedName>
        <fullName evidence="2">Uncharacterized protein</fullName>
    </submittedName>
</protein>
<evidence type="ECO:0000313" key="3">
    <source>
        <dbReference type="Proteomes" id="UP000198287"/>
    </source>
</evidence>
<feature type="compositionally biased region" description="Basic and acidic residues" evidence="1">
    <location>
        <begin position="198"/>
        <end position="207"/>
    </location>
</feature>
<proteinExistence type="predicted"/>
<feature type="compositionally biased region" description="Polar residues" evidence="1">
    <location>
        <begin position="208"/>
        <end position="219"/>
    </location>
</feature>
<reference evidence="2 3" key="1">
    <citation type="submission" date="2015-12" db="EMBL/GenBank/DDBJ databases">
        <title>The genome of Folsomia candida.</title>
        <authorList>
            <person name="Faddeeva A."/>
            <person name="Derks M.F."/>
            <person name="Anvar Y."/>
            <person name="Smit S."/>
            <person name="Van Straalen N."/>
            <person name="Roelofs D."/>
        </authorList>
    </citation>
    <scope>NUCLEOTIDE SEQUENCE [LARGE SCALE GENOMIC DNA]</scope>
    <source>
        <strain evidence="2 3">VU population</strain>
        <tissue evidence="2">Whole body</tissue>
    </source>
</reference>
<feature type="compositionally biased region" description="Polar residues" evidence="1">
    <location>
        <begin position="180"/>
        <end position="197"/>
    </location>
</feature>
<gene>
    <name evidence="2" type="ORF">Fcan01_28526</name>
</gene>
<dbReference type="EMBL" id="LNIX01000077">
    <property type="protein sequence ID" value="OXA36714.1"/>
    <property type="molecule type" value="Genomic_DNA"/>
</dbReference>
<feature type="compositionally biased region" description="Basic residues" evidence="1">
    <location>
        <begin position="168"/>
        <end position="179"/>
    </location>
</feature>
<accession>A0A226CVS4</accession>
<name>A0A226CVS4_FOLCA</name>
<evidence type="ECO:0000256" key="1">
    <source>
        <dbReference type="SAM" id="MobiDB-lite"/>
    </source>
</evidence>
<comment type="caution">
    <text evidence="2">The sequence shown here is derived from an EMBL/GenBank/DDBJ whole genome shotgun (WGS) entry which is preliminary data.</text>
</comment>
<feature type="region of interest" description="Disordered" evidence="1">
    <location>
        <begin position="168"/>
        <end position="223"/>
    </location>
</feature>